<name>A0AB39W7I9_9FLAO</name>
<dbReference type="PANTHER" id="PTHR21666">
    <property type="entry name" value="PEPTIDASE-RELATED"/>
    <property type="match status" value="1"/>
</dbReference>
<dbReference type="InterPro" id="IPR016047">
    <property type="entry name" value="M23ase_b-sheet_dom"/>
</dbReference>
<dbReference type="CDD" id="cd12797">
    <property type="entry name" value="M23_peptidase"/>
    <property type="match status" value="1"/>
</dbReference>
<reference evidence="2" key="1">
    <citation type="submission" date="2024-07" db="EMBL/GenBank/DDBJ databases">
        <authorList>
            <person name="Biller S.J."/>
        </authorList>
    </citation>
    <scope>NUCLEOTIDE SEQUENCE</scope>
    <source>
        <strain evidence="2">WC2416</strain>
    </source>
</reference>
<dbReference type="InterPro" id="IPR050570">
    <property type="entry name" value="Cell_wall_metabolism_enzyme"/>
</dbReference>
<evidence type="ECO:0000313" key="2">
    <source>
        <dbReference type="EMBL" id="XDU97296.1"/>
    </source>
</evidence>
<dbReference type="AlphaFoldDB" id="A0AB39W7I9"/>
<dbReference type="EMBL" id="CP165626">
    <property type="protein sequence ID" value="XDU97296.1"/>
    <property type="molecule type" value="Genomic_DNA"/>
</dbReference>
<sequence length="227" mass="25485">MTLLEKLLYQTQDVKVIPDSITSNQYIPLDLSVSNIQLAEESIGNAVAFEKYIEHYLSTNNSKVAYGGYNEERNLYKRSIIFKDDTTAERNMHIGLDLWIKAGTPILAALDGKVHSFKNNADLGDYGPTIILEHEIENQVFYTLYGHLSLESLEDLKIGAFFKKGQAIGTLGDASVNGDYSPHLHFQVIKNIANNLGDYPGVCSKKDLPFYLENCPDPNLLLKIKRQ</sequence>
<organism evidence="2">
    <name type="scientific">Flavobacterium sp. WC2416</name>
    <dbReference type="NCBI Taxonomy" id="3234141"/>
    <lineage>
        <taxon>Bacteria</taxon>
        <taxon>Pseudomonadati</taxon>
        <taxon>Bacteroidota</taxon>
        <taxon>Flavobacteriia</taxon>
        <taxon>Flavobacteriales</taxon>
        <taxon>Flavobacteriaceae</taxon>
        <taxon>Flavobacterium</taxon>
    </lineage>
</organism>
<dbReference type="PANTHER" id="PTHR21666:SF270">
    <property type="entry name" value="MUREIN HYDROLASE ACTIVATOR ENVC"/>
    <property type="match status" value="1"/>
</dbReference>
<dbReference type="GO" id="GO:0004222">
    <property type="term" value="F:metalloendopeptidase activity"/>
    <property type="evidence" value="ECO:0007669"/>
    <property type="project" value="TreeGrafter"/>
</dbReference>
<protein>
    <submittedName>
        <fullName evidence="2">Peptidoglycan DD-metalloendopeptidase family protein</fullName>
    </submittedName>
</protein>
<dbReference type="RefSeq" id="WP_369764853.1">
    <property type="nucleotide sequence ID" value="NZ_CP165626.1"/>
</dbReference>
<accession>A0AB39W7I9</accession>
<dbReference type="Gene3D" id="2.70.70.10">
    <property type="entry name" value="Glucose Permease (Domain IIA)"/>
    <property type="match status" value="1"/>
</dbReference>
<proteinExistence type="predicted"/>
<dbReference type="InterPro" id="IPR011055">
    <property type="entry name" value="Dup_hybrid_motif"/>
</dbReference>
<dbReference type="Pfam" id="PF01551">
    <property type="entry name" value="Peptidase_M23"/>
    <property type="match status" value="1"/>
</dbReference>
<gene>
    <name evidence="2" type="ORF">AB3G39_08910</name>
</gene>
<dbReference type="SUPFAM" id="SSF51261">
    <property type="entry name" value="Duplicated hybrid motif"/>
    <property type="match status" value="1"/>
</dbReference>
<feature type="domain" description="M23ase beta-sheet core" evidence="1">
    <location>
        <begin position="92"/>
        <end position="191"/>
    </location>
</feature>
<evidence type="ECO:0000259" key="1">
    <source>
        <dbReference type="Pfam" id="PF01551"/>
    </source>
</evidence>